<dbReference type="EMBL" id="BSPC01000096">
    <property type="protein sequence ID" value="GLS24109.1"/>
    <property type="molecule type" value="Genomic_DNA"/>
</dbReference>
<proteinExistence type="predicted"/>
<protein>
    <recommendedName>
        <fullName evidence="3">KTSC domain-containing protein</fullName>
    </recommendedName>
</protein>
<comment type="caution">
    <text evidence="1">The sequence shown here is derived from an EMBL/GenBank/DDBJ whole genome shotgun (WGS) entry which is preliminary data.</text>
</comment>
<gene>
    <name evidence="1" type="ORF">GCM10007874_71300</name>
</gene>
<sequence>MSLSSQSESQFRSESYIIEISGAAVGIVVRQAEARRFAFHAASRRFNRYNGMTFSGPRDAERFISGQVARRLHALLEELVA</sequence>
<evidence type="ECO:0008006" key="3">
    <source>
        <dbReference type="Google" id="ProtNLM"/>
    </source>
</evidence>
<reference evidence="2" key="1">
    <citation type="journal article" date="2019" name="Int. J. Syst. Evol. Microbiol.">
        <title>The Global Catalogue of Microorganisms (GCM) 10K type strain sequencing project: providing services to taxonomists for standard genome sequencing and annotation.</title>
        <authorList>
            <consortium name="The Broad Institute Genomics Platform"/>
            <consortium name="The Broad Institute Genome Sequencing Center for Infectious Disease"/>
            <person name="Wu L."/>
            <person name="Ma J."/>
        </authorList>
    </citation>
    <scope>NUCLEOTIDE SEQUENCE [LARGE SCALE GENOMIC DNA]</scope>
    <source>
        <strain evidence="2">NBRC 101365</strain>
    </source>
</reference>
<evidence type="ECO:0000313" key="1">
    <source>
        <dbReference type="EMBL" id="GLS24109.1"/>
    </source>
</evidence>
<evidence type="ECO:0000313" key="2">
    <source>
        <dbReference type="Proteomes" id="UP001156882"/>
    </source>
</evidence>
<dbReference type="RefSeq" id="WP_284317030.1">
    <property type="nucleotide sequence ID" value="NZ_BSPC01000096.1"/>
</dbReference>
<accession>A0ABQ6CWQ5</accession>
<dbReference type="Proteomes" id="UP001156882">
    <property type="component" value="Unassembled WGS sequence"/>
</dbReference>
<name>A0ABQ6CWQ5_9HYPH</name>
<keyword evidence="2" id="KW-1185">Reference proteome</keyword>
<organism evidence="1 2">
    <name type="scientific">Labrys miyagiensis</name>
    <dbReference type="NCBI Taxonomy" id="346912"/>
    <lineage>
        <taxon>Bacteria</taxon>
        <taxon>Pseudomonadati</taxon>
        <taxon>Pseudomonadota</taxon>
        <taxon>Alphaproteobacteria</taxon>
        <taxon>Hyphomicrobiales</taxon>
        <taxon>Xanthobacteraceae</taxon>
        <taxon>Labrys</taxon>
    </lineage>
</organism>